<feature type="non-terminal residue" evidence="2">
    <location>
        <position position="105"/>
    </location>
</feature>
<dbReference type="AlphaFoldDB" id="A0A0L8GHG4"/>
<keyword evidence="1" id="KW-0472">Membrane</keyword>
<gene>
    <name evidence="2" type="ORF">OCBIM_22033416mg</name>
</gene>
<feature type="non-terminal residue" evidence="2">
    <location>
        <position position="1"/>
    </location>
</feature>
<evidence type="ECO:0000256" key="1">
    <source>
        <dbReference type="SAM" id="Phobius"/>
    </source>
</evidence>
<name>A0A0L8GHG4_OCTBM</name>
<organism evidence="2">
    <name type="scientific">Octopus bimaculoides</name>
    <name type="common">California two-spotted octopus</name>
    <dbReference type="NCBI Taxonomy" id="37653"/>
    <lineage>
        <taxon>Eukaryota</taxon>
        <taxon>Metazoa</taxon>
        <taxon>Spiralia</taxon>
        <taxon>Lophotrochozoa</taxon>
        <taxon>Mollusca</taxon>
        <taxon>Cephalopoda</taxon>
        <taxon>Coleoidea</taxon>
        <taxon>Octopodiformes</taxon>
        <taxon>Octopoda</taxon>
        <taxon>Incirrata</taxon>
        <taxon>Octopodidae</taxon>
        <taxon>Octopus</taxon>
    </lineage>
</organism>
<proteinExistence type="predicted"/>
<keyword evidence="1" id="KW-0812">Transmembrane</keyword>
<reference evidence="2" key="1">
    <citation type="submission" date="2015-07" db="EMBL/GenBank/DDBJ databases">
        <title>MeaNS - Measles Nucleotide Surveillance Program.</title>
        <authorList>
            <person name="Tran T."/>
            <person name="Druce J."/>
        </authorList>
    </citation>
    <scope>NUCLEOTIDE SEQUENCE</scope>
    <source>
        <strain evidence="2">UCB-OBI-ISO-001</strain>
        <tissue evidence="2">Gonad</tissue>
    </source>
</reference>
<accession>A0A0L8GHG4</accession>
<feature type="transmembrane region" description="Helical" evidence="1">
    <location>
        <begin position="66"/>
        <end position="87"/>
    </location>
</feature>
<sequence length="105" mass="12467">NKCACMHIYAFSCIDNQDRKEMLQGIMLTKHIDTSSRIFLYIDEDVSCMCGCMNALINQSIYRNNYLLMCTLIICDYIFICMNICLFQIHLRIITYICVYLWTYI</sequence>
<dbReference type="EMBL" id="KQ421808">
    <property type="protein sequence ID" value="KOF76393.1"/>
    <property type="molecule type" value="Genomic_DNA"/>
</dbReference>
<protein>
    <submittedName>
        <fullName evidence="2">Uncharacterized protein</fullName>
    </submittedName>
</protein>
<keyword evidence="1" id="KW-1133">Transmembrane helix</keyword>
<evidence type="ECO:0000313" key="2">
    <source>
        <dbReference type="EMBL" id="KOF76393.1"/>
    </source>
</evidence>